<sequence length="653" mass="70762">MAKTTDFTNFANERPNYFPGQYLLEDDFELEHKYLSDRQRYYNQSLHISGIIEGLEVEVIQDKKAVLIKSGSAINSNGELIVLKQDITFSDFKNVTNGELYIQYSQKQQVKQQEDVTDSYTRWIENPILGFTATTPENSVKLAKLTISQDTITFDANVREYSGLSLPNSNSKALTLRSGGNANSNLAVLTGSLKIDGNLEVNNNILVKGATSSLLGIGDEFSEGNTGGNREWMKRGVKIFWNSDNLFIGLKDEGSNRKDAVVAWGDDPQEDLRFINIQSGGAIEGNEVIRVKANGNVGIGTNNPGNYKLNVQGNQLLNGSLNISETSSPLNPVAKLDISTAPRTGNHPNAVKGLYVTGDFNADSDGIEFRHTNGTQGIGFGFNTIYAAGSNNDQDLNLKPKGTGKVITKGSLTIQEGKINLNGNQQIVFTDIDATNNLKIQLWTGYGLGINGSTLFYTANGNHSWRDHQNNERMLLATGANAGLTVKGTGTSSFAGNLTVTGSLSVGVSVGSTTNIDLSGHIQLKEYGQQKIAFLQARDDSSNRDIGLRIRTQTQGSTQRTLVDALTITPSGEIQGKIWYSNEYVWSNGQPEVKMGHSSKCVAFITYVQGKFAGGGEQVFTYIKSDGYWYLGGRQGGAGDGIVAKARCIGSPD</sequence>
<organism evidence="1 2">
    <name type="scientific">Nostoc edaphicum CCNP1411</name>
    <dbReference type="NCBI Taxonomy" id="1472755"/>
    <lineage>
        <taxon>Bacteria</taxon>
        <taxon>Bacillati</taxon>
        <taxon>Cyanobacteriota</taxon>
        <taxon>Cyanophyceae</taxon>
        <taxon>Nostocales</taxon>
        <taxon>Nostocaceae</taxon>
        <taxon>Nostoc</taxon>
    </lineage>
</organism>
<accession>A0A7D7LFS5</accession>
<evidence type="ECO:0000313" key="1">
    <source>
        <dbReference type="EMBL" id="QMS92058.1"/>
    </source>
</evidence>
<dbReference type="AlphaFoldDB" id="A0A7D7LFS5"/>
<reference evidence="2" key="1">
    <citation type="submission" date="2020-06" db="EMBL/GenBank/DDBJ databases">
        <title>Nostoc edaphicum CCNP1411 genome.</title>
        <authorList>
            <person name="Fidor A."/>
            <person name="Grabski M."/>
            <person name="Gawor J."/>
            <person name="Gromadka R."/>
            <person name="Wegrzyn G."/>
            <person name="Mazur-Marzec H."/>
        </authorList>
    </citation>
    <scope>NUCLEOTIDE SEQUENCE [LARGE SCALE GENOMIC DNA]</scope>
    <source>
        <strain evidence="2">CCNP1411</strain>
    </source>
</reference>
<dbReference type="RefSeq" id="WP_181929591.1">
    <property type="nucleotide sequence ID" value="NZ_CP054698.1"/>
</dbReference>
<dbReference type="KEGG" id="ned:HUN01_32295"/>
<protein>
    <submittedName>
        <fullName evidence="1">Uncharacterized protein</fullName>
    </submittedName>
</protein>
<dbReference type="EMBL" id="CP054698">
    <property type="protein sequence ID" value="QMS92058.1"/>
    <property type="molecule type" value="Genomic_DNA"/>
</dbReference>
<keyword evidence="2" id="KW-1185">Reference proteome</keyword>
<dbReference type="Proteomes" id="UP000514713">
    <property type="component" value="Chromosome"/>
</dbReference>
<evidence type="ECO:0000313" key="2">
    <source>
        <dbReference type="Proteomes" id="UP000514713"/>
    </source>
</evidence>
<proteinExistence type="predicted"/>
<name>A0A7D7LFS5_9NOSO</name>
<gene>
    <name evidence="1" type="ORF">HUN01_32295</name>
</gene>